<evidence type="ECO:0000313" key="2">
    <source>
        <dbReference type="EMBL" id="XPK39780.1"/>
    </source>
</evidence>
<protein>
    <submittedName>
        <fullName evidence="2">Transposase</fullName>
    </submittedName>
</protein>
<dbReference type="RefSeq" id="WP_184125533.1">
    <property type="nucleotide sequence ID" value="NZ_CP124074.1"/>
</dbReference>
<gene>
    <name evidence="2" type="ORF">QIA39_04790</name>
</gene>
<dbReference type="InterPro" id="IPR036515">
    <property type="entry name" value="Transposase_17_sf"/>
</dbReference>
<dbReference type="Pfam" id="PF01797">
    <property type="entry name" value="Y1_Tnp"/>
    <property type="match status" value="1"/>
</dbReference>
<dbReference type="InterPro" id="IPR002686">
    <property type="entry name" value="Transposase_17"/>
</dbReference>
<proteinExistence type="predicted"/>
<evidence type="ECO:0000313" key="3">
    <source>
        <dbReference type="Proteomes" id="UP001302829"/>
    </source>
</evidence>
<dbReference type="Proteomes" id="UP001302829">
    <property type="component" value="Plasmid lp17"/>
</dbReference>
<keyword evidence="2" id="KW-0614">Plasmid</keyword>
<dbReference type="EMBL" id="CP132478">
    <property type="protein sequence ID" value="XPK39780.1"/>
    <property type="molecule type" value="Genomic_DNA"/>
</dbReference>
<dbReference type="Gene3D" id="3.30.70.1290">
    <property type="entry name" value="Transposase IS200-like"/>
    <property type="match status" value="1"/>
</dbReference>
<accession>A0ABZ3JD55</accession>
<organism evidence="2 3">
    <name type="scientific">Borreliella californiensis</name>
    <dbReference type="NCBI Taxonomy" id="373543"/>
    <lineage>
        <taxon>Bacteria</taxon>
        <taxon>Pseudomonadati</taxon>
        <taxon>Spirochaetota</taxon>
        <taxon>Spirochaetia</taxon>
        <taxon>Spirochaetales</taxon>
        <taxon>Borreliaceae</taxon>
        <taxon>Borreliella</taxon>
    </lineage>
</organism>
<evidence type="ECO:0000259" key="1">
    <source>
        <dbReference type="Pfam" id="PF01797"/>
    </source>
</evidence>
<feature type="domain" description="Transposase IS200-like" evidence="1">
    <location>
        <begin position="5"/>
        <end position="46"/>
    </location>
</feature>
<geneLocation type="plasmid" evidence="2 3">
    <name>lp17</name>
</geneLocation>
<name>A0ABZ3JD55_9SPIR</name>
<reference evidence="2" key="1">
    <citation type="submission" date="2023-07" db="EMBL/GenBank/DDBJ databases">
        <title>Genome sequencing of multiple Borrelia sensu lato isolates.</title>
        <authorList>
            <person name="Mongodin E.F."/>
            <person name="Rudenko N."/>
            <person name="Fraser C.M."/>
            <person name="Schutzer S."/>
            <person name="Luft B."/>
            <person name="Morgan R."/>
            <person name="Chastens S."/>
            <person name="Qiu W."/>
        </authorList>
    </citation>
    <scope>NUCLEOTIDE SEQUENCE [LARGE SCALE GENOMIC DNA]</scope>
    <source>
        <strain evidence="2">CA446</strain>
    </source>
</reference>
<keyword evidence="3" id="KW-1185">Reference proteome</keyword>
<sequence length="50" mass="5920">MYEKPLNNLNYDKNQIHLSLEFTYNIQPSKLINNIKTVSSKLTRKNILLI</sequence>
<dbReference type="SUPFAM" id="SSF143422">
    <property type="entry name" value="Transposase IS200-like"/>
    <property type="match status" value="1"/>
</dbReference>